<dbReference type="Proteomes" id="UP000079169">
    <property type="component" value="Unplaced"/>
</dbReference>
<dbReference type="SMART" id="SM00028">
    <property type="entry name" value="TPR"/>
    <property type="match status" value="3"/>
</dbReference>
<proteinExistence type="predicted"/>
<dbReference type="Pfam" id="PF14559">
    <property type="entry name" value="TPR_19"/>
    <property type="match status" value="1"/>
</dbReference>
<dbReference type="GeneID" id="103511541"/>
<evidence type="ECO:0000313" key="2">
    <source>
        <dbReference type="RefSeq" id="XP_026681091.1"/>
    </source>
</evidence>
<protein>
    <submittedName>
        <fullName evidence="2">Peptidyl-prolyl cis-trans isomerase FKBP5-like</fullName>
    </submittedName>
</protein>
<dbReference type="InterPro" id="IPR019734">
    <property type="entry name" value="TPR_rpt"/>
</dbReference>
<keyword evidence="1" id="KW-1185">Reference proteome</keyword>
<name>A0A3Q0IXW4_DIACI</name>
<sequence>MTDEDKLSRATLHKEIGSELFKQGKYEAAFRRFKASVQYLIFMNDKTTAHACELYATVCNNMAMCQIKFNNPAYAIELCGKALSVDDTNVKALYRRASCYVVMKRYEEAMADLVRAQNRESNVSVKKLMETVQAQLKIQDDEYRTVVKNMFR</sequence>
<dbReference type="PaxDb" id="121845-A0A3Q0IXW4"/>
<gene>
    <name evidence="2" type="primary">LOC103511541</name>
</gene>
<dbReference type="STRING" id="121845.A0A3Q0IXW4"/>
<dbReference type="SUPFAM" id="SSF48452">
    <property type="entry name" value="TPR-like"/>
    <property type="match status" value="1"/>
</dbReference>
<reference evidence="2" key="1">
    <citation type="submission" date="2025-08" db="UniProtKB">
        <authorList>
            <consortium name="RefSeq"/>
        </authorList>
    </citation>
    <scope>IDENTIFICATION</scope>
</reference>
<dbReference type="AlphaFoldDB" id="A0A3Q0IXW4"/>
<dbReference type="PANTHER" id="PTHR46512">
    <property type="entry name" value="PEPTIDYLPROLYL ISOMERASE"/>
    <property type="match status" value="1"/>
</dbReference>
<organism evidence="1 2">
    <name type="scientific">Diaphorina citri</name>
    <name type="common">Asian citrus psyllid</name>
    <dbReference type="NCBI Taxonomy" id="121845"/>
    <lineage>
        <taxon>Eukaryota</taxon>
        <taxon>Metazoa</taxon>
        <taxon>Ecdysozoa</taxon>
        <taxon>Arthropoda</taxon>
        <taxon>Hexapoda</taxon>
        <taxon>Insecta</taxon>
        <taxon>Pterygota</taxon>
        <taxon>Neoptera</taxon>
        <taxon>Paraneoptera</taxon>
        <taxon>Hemiptera</taxon>
        <taxon>Sternorrhyncha</taxon>
        <taxon>Psylloidea</taxon>
        <taxon>Psyllidae</taxon>
        <taxon>Diaphorininae</taxon>
        <taxon>Diaphorina</taxon>
    </lineage>
</organism>
<dbReference type="InterPro" id="IPR050754">
    <property type="entry name" value="FKBP4/5/8-like"/>
</dbReference>
<dbReference type="PANTHER" id="PTHR46512:SF10">
    <property type="entry name" value="FK506-BINDING PROTEIN-LIKE"/>
    <property type="match status" value="1"/>
</dbReference>
<dbReference type="Gene3D" id="1.25.40.10">
    <property type="entry name" value="Tetratricopeptide repeat domain"/>
    <property type="match status" value="1"/>
</dbReference>
<dbReference type="RefSeq" id="XP_026681091.1">
    <property type="nucleotide sequence ID" value="XM_026825290.1"/>
</dbReference>
<evidence type="ECO:0000313" key="1">
    <source>
        <dbReference type="Proteomes" id="UP000079169"/>
    </source>
</evidence>
<dbReference type="InterPro" id="IPR011990">
    <property type="entry name" value="TPR-like_helical_dom_sf"/>
</dbReference>
<dbReference type="KEGG" id="dci:103511541"/>
<accession>A0A3Q0IXW4</accession>